<evidence type="ECO:0000256" key="2">
    <source>
        <dbReference type="ARBA" id="ARBA00022803"/>
    </source>
</evidence>
<keyword evidence="4" id="KW-0472">Membrane</keyword>
<dbReference type="EMBL" id="FQZX01000004">
    <property type="protein sequence ID" value="SHK73217.1"/>
    <property type="molecule type" value="Genomic_DNA"/>
</dbReference>
<evidence type="ECO:0000256" key="1">
    <source>
        <dbReference type="ARBA" id="ARBA00022737"/>
    </source>
</evidence>
<dbReference type="PANTHER" id="PTHR44858:SF1">
    <property type="entry name" value="UDP-N-ACETYLGLUCOSAMINE--PEPTIDE N-ACETYLGLUCOSAMINYLTRANSFERASE SPINDLY-RELATED"/>
    <property type="match status" value="1"/>
</dbReference>
<dbReference type="STRING" id="228958.SAMN04488007_3704"/>
<reference evidence="6" key="1">
    <citation type="submission" date="2016-11" db="EMBL/GenBank/DDBJ databases">
        <authorList>
            <person name="Varghese N."/>
            <person name="Submissions S."/>
        </authorList>
    </citation>
    <scope>NUCLEOTIDE SEQUENCE [LARGE SCALE GENOMIC DNA]</scope>
    <source>
        <strain evidence="6">DSM 16478</strain>
    </source>
</reference>
<keyword evidence="6" id="KW-1185">Reference proteome</keyword>
<dbReference type="InterPro" id="IPR019734">
    <property type="entry name" value="TPR_rpt"/>
</dbReference>
<name>A0A1M6UVG6_9FLAO</name>
<evidence type="ECO:0000313" key="5">
    <source>
        <dbReference type="EMBL" id="SHK73217.1"/>
    </source>
</evidence>
<sequence length="278" mass="32456">MKTFIKIIKVFFTLLFFSFSIIMLYYTALAPKIDRFKLAEEFQGSYLSQTMFDILKMQHPDYSDAYFEQSVAFNKRGDYAKGFELLDKAVDHNPKIHLGYSGWMKLRKLRDYDGALSDFDRLDSLTPNSIDAPWGEDIDFLRGECYFGKKNYHEAIGFLNQSIINQKEDWADVHAFVYLGLCEYELGNYEKSISEFQRALNQSDHVPEAHFGIAKAYQNIGETEKAKEHILKAEENIGSKREDSYDEFLNEIYLNEILDFKQSLEEKPSIKKTTDHQL</sequence>
<evidence type="ECO:0000313" key="6">
    <source>
        <dbReference type="Proteomes" id="UP000184314"/>
    </source>
</evidence>
<dbReference type="SUPFAM" id="SSF81901">
    <property type="entry name" value="HCP-like"/>
    <property type="match status" value="1"/>
</dbReference>
<dbReference type="Proteomes" id="UP000184314">
    <property type="component" value="Unassembled WGS sequence"/>
</dbReference>
<dbReference type="Gene3D" id="1.25.40.10">
    <property type="entry name" value="Tetratricopeptide repeat domain"/>
    <property type="match status" value="1"/>
</dbReference>
<protein>
    <submittedName>
        <fullName evidence="5">Tetratricopeptide repeat-containing protein</fullName>
    </submittedName>
</protein>
<keyword evidence="4" id="KW-0812">Transmembrane</keyword>
<dbReference type="PROSITE" id="PS50005">
    <property type="entry name" value="TPR"/>
    <property type="match status" value="2"/>
</dbReference>
<organism evidence="5 6">
    <name type="scientific">Maribacter aquivivus</name>
    <dbReference type="NCBI Taxonomy" id="228958"/>
    <lineage>
        <taxon>Bacteria</taxon>
        <taxon>Pseudomonadati</taxon>
        <taxon>Bacteroidota</taxon>
        <taxon>Flavobacteriia</taxon>
        <taxon>Flavobacteriales</taxon>
        <taxon>Flavobacteriaceae</taxon>
        <taxon>Maribacter</taxon>
    </lineage>
</organism>
<dbReference type="SMART" id="SM00028">
    <property type="entry name" value="TPR"/>
    <property type="match status" value="4"/>
</dbReference>
<dbReference type="RefSeq" id="WP_073246986.1">
    <property type="nucleotide sequence ID" value="NZ_FQZX01000004.1"/>
</dbReference>
<gene>
    <name evidence="5" type="ORF">SAMN04488007_3704</name>
</gene>
<dbReference type="InterPro" id="IPR050498">
    <property type="entry name" value="Ycf3"/>
</dbReference>
<accession>A0A1M6UVG6</accession>
<keyword evidence="2 3" id="KW-0802">TPR repeat</keyword>
<dbReference type="Pfam" id="PF13414">
    <property type="entry name" value="TPR_11"/>
    <property type="match status" value="1"/>
</dbReference>
<dbReference type="AlphaFoldDB" id="A0A1M6UVG6"/>
<feature type="transmembrane region" description="Helical" evidence="4">
    <location>
        <begin position="7"/>
        <end position="28"/>
    </location>
</feature>
<proteinExistence type="predicted"/>
<evidence type="ECO:0000256" key="3">
    <source>
        <dbReference type="PROSITE-ProRule" id="PRU00339"/>
    </source>
</evidence>
<evidence type="ECO:0000256" key="4">
    <source>
        <dbReference type="SAM" id="Phobius"/>
    </source>
</evidence>
<feature type="repeat" description="TPR" evidence="3">
    <location>
        <begin position="173"/>
        <end position="206"/>
    </location>
</feature>
<keyword evidence="1" id="KW-0677">Repeat</keyword>
<feature type="repeat" description="TPR" evidence="3">
    <location>
        <begin position="63"/>
        <end position="96"/>
    </location>
</feature>
<dbReference type="InterPro" id="IPR011990">
    <property type="entry name" value="TPR-like_helical_dom_sf"/>
</dbReference>
<dbReference type="PANTHER" id="PTHR44858">
    <property type="entry name" value="TETRATRICOPEPTIDE REPEAT PROTEIN 6"/>
    <property type="match status" value="1"/>
</dbReference>
<keyword evidence="4" id="KW-1133">Transmembrane helix</keyword>